<organism evidence="9 10">
    <name type="scientific">Microbispora hainanensis</name>
    <dbReference type="NCBI Taxonomy" id="568844"/>
    <lineage>
        <taxon>Bacteria</taxon>
        <taxon>Bacillati</taxon>
        <taxon>Actinomycetota</taxon>
        <taxon>Actinomycetes</taxon>
        <taxon>Streptosporangiales</taxon>
        <taxon>Streptosporangiaceae</taxon>
        <taxon>Microbispora</taxon>
    </lineage>
</organism>
<comment type="similarity">
    <text evidence="2 6">Belongs to the GMC oxidoreductase family.</text>
</comment>
<evidence type="ECO:0000256" key="2">
    <source>
        <dbReference type="ARBA" id="ARBA00010790"/>
    </source>
</evidence>
<evidence type="ECO:0000313" key="9">
    <source>
        <dbReference type="EMBL" id="TQS12729.1"/>
    </source>
</evidence>
<dbReference type="GO" id="GO:0050660">
    <property type="term" value="F:flavin adenine dinucleotide binding"/>
    <property type="evidence" value="ECO:0007669"/>
    <property type="project" value="InterPro"/>
</dbReference>
<dbReference type="PANTHER" id="PTHR11552">
    <property type="entry name" value="GLUCOSE-METHANOL-CHOLINE GMC OXIDOREDUCTASE"/>
    <property type="match status" value="1"/>
</dbReference>
<accession>A0A544Y7J7</accession>
<dbReference type="InterPro" id="IPR036188">
    <property type="entry name" value="FAD/NAD-bd_sf"/>
</dbReference>
<evidence type="ECO:0000256" key="4">
    <source>
        <dbReference type="ARBA" id="ARBA00022827"/>
    </source>
</evidence>
<name>A0A544Y7J7_9ACTN</name>
<dbReference type="Pfam" id="PF00732">
    <property type="entry name" value="GMC_oxred_N"/>
    <property type="match status" value="1"/>
</dbReference>
<evidence type="ECO:0000256" key="3">
    <source>
        <dbReference type="ARBA" id="ARBA00022630"/>
    </source>
</evidence>
<dbReference type="Pfam" id="PF05199">
    <property type="entry name" value="GMC_oxred_C"/>
    <property type="match status" value="1"/>
</dbReference>
<sequence length="536" mass="57638">MIDYLVIGAGSAGCVLANRLSEDPAVRVLLVEAGGADRHPLYQVPKGFGKLFDDPRKVWHYRTQPFGPDGQAEIWPRGRVLGGSSSINGMVYNRGHRADYDELVRLGNPGWGWDTILPIFRAMEDNALGATATRGAGGPLHVSPPRDPDPLCDEMIASGAALGLTAMPDVNESDDERVGHAMATIKDGRRFSAARAFLHPVRHRSNLTVVTGTTVTGLLFDGDKVVGVTARDAGGATVEYRAAREVVLALGSLGTPKLLQSSGIGPAEVLRAAGVEVRLDRPMVGARMREHRCLALKFRLKDDLGYNRMLSTPLRQGLTALRYLMNHRGPLAAPAYDVIAFLKTRPELDRPDAQLLMGPWSVATYRAGETVAVERQPGVSVVAEILRPTAEGSVAITSADPAAPLHIEPNYFGSEHDRQVGVDLFRRMREYFAQEPIAGRLASETFPGPGVGSDEEIIDAALGGGYCGYHAMGTCAMGPHDDDVVDARLRVRGLDNLRIVDCSVLPTMISGNLNGPIMAMAWHAADLILDKALPKA</sequence>
<dbReference type="SUPFAM" id="SSF54373">
    <property type="entry name" value="FAD-linked reductases, C-terminal domain"/>
    <property type="match status" value="1"/>
</dbReference>
<dbReference type="Gene3D" id="3.50.50.60">
    <property type="entry name" value="FAD/NAD(P)-binding domain"/>
    <property type="match status" value="1"/>
</dbReference>
<proteinExistence type="inferred from homology"/>
<evidence type="ECO:0000256" key="5">
    <source>
        <dbReference type="PIRSR" id="PIRSR000137-2"/>
    </source>
</evidence>
<dbReference type="PIRSF" id="PIRSF000137">
    <property type="entry name" value="Alcohol_oxidase"/>
    <property type="match status" value="1"/>
</dbReference>
<dbReference type="InterPro" id="IPR000172">
    <property type="entry name" value="GMC_OxRdtase_N"/>
</dbReference>
<comment type="caution">
    <text evidence="9">The sequence shown here is derived from an EMBL/GenBank/DDBJ whole genome shotgun (WGS) entry which is preliminary data.</text>
</comment>
<feature type="domain" description="Glucose-methanol-choline oxidoreductase N-terminal" evidence="8">
    <location>
        <begin position="251"/>
        <end position="265"/>
    </location>
</feature>
<evidence type="ECO:0000256" key="1">
    <source>
        <dbReference type="ARBA" id="ARBA00001974"/>
    </source>
</evidence>
<feature type="binding site" evidence="5">
    <location>
        <position position="215"/>
    </location>
    <ligand>
        <name>FAD</name>
        <dbReference type="ChEBI" id="CHEBI:57692"/>
    </ligand>
</feature>
<dbReference type="InterPro" id="IPR012132">
    <property type="entry name" value="GMC_OxRdtase"/>
</dbReference>
<dbReference type="PROSITE" id="PS00623">
    <property type="entry name" value="GMC_OXRED_1"/>
    <property type="match status" value="1"/>
</dbReference>
<dbReference type="PANTHER" id="PTHR11552:SF147">
    <property type="entry name" value="CHOLINE DEHYDROGENASE, MITOCHONDRIAL"/>
    <property type="match status" value="1"/>
</dbReference>
<dbReference type="PROSITE" id="PS00624">
    <property type="entry name" value="GMC_OXRED_2"/>
    <property type="match status" value="1"/>
</dbReference>
<dbReference type="SUPFAM" id="SSF51905">
    <property type="entry name" value="FAD/NAD(P)-binding domain"/>
    <property type="match status" value="1"/>
</dbReference>
<dbReference type="Gene3D" id="3.30.560.10">
    <property type="entry name" value="Glucose Oxidase, domain 3"/>
    <property type="match status" value="1"/>
</dbReference>
<dbReference type="AlphaFoldDB" id="A0A544Y7J7"/>
<comment type="cofactor">
    <cofactor evidence="1 5">
        <name>FAD</name>
        <dbReference type="ChEBI" id="CHEBI:57692"/>
    </cofactor>
</comment>
<feature type="domain" description="Glucose-methanol-choline oxidoreductase N-terminal" evidence="7">
    <location>
        <begin position="78"/>
        <end position="101"/>
    </location>
</feature>
<evidence type="ECO:0000313" key="10">
    <source>
        <dbReference type="Proteomes" id="UP000316541"/>
    </source>
</evidence>
<protein>
    <submittedName>
        <fullName evidence="9">GMC oxidoreductase</fullName>
    </submittedName>
</protein>
<dbReference type="EMBL" id="VIRM01000068">
    <property type="protein sequence ID" value="TQS12729.1"/>
    <property type="molecule type" value="Genomic_DNA"/>
</dbReference>
<gene>
    <name evidence="9" type="ORF">FLX08_35975</name>
</gene>
<dbReference type="InterPro" id="IPR007867">
    <property type="entry name" value="GMC_OxRtase_C"/>
</dbReference>
<keyword evidence="4 5" id="KW-0274">FAD</keyword>
<keyword evidence="3 6" id="KW-0285">Flavoprotein</keyword>
<evidence type="ECO:0000259" key="7">
    <source>
        <dbReference type="PROSITE" id="PS00623"/>
    </source>
</evidence>
<reference evidence="9 10" key="1">
    <citation type="submission" date="2019-07" db="EMBL/GenBank/DDBJ databases">
        <title>Microbispora hainanensis DSM 45428.</title>
        <authorList>
            <person name="Thawai C."/>
        </authorList>
    </citation>
    <scope>NUCLEOTIDE SEQUENCE [LARGE SCALE GENOMIC DNA]</scope>
    <source>
        <strain evidence="9 10">DSM 45428</strain>
    </source>
</reference>
<dbReference type="RefSeq" id="WP_142624729.1">
    <property type="nucleotide sequence ID" value="NZ_VIRM01000068.1"/>
</dbReference>
<evidence type="ECO:0000259" key="8">
    <source>
        <dbReference type="PROSITE" id="PS00624"/>
    </source>
</evidence>
<feature type="binding site" evidence="5">
    <location>
        <position position="80"/>
    </location>
    <ligand>
        <name>FAD</name>
        <dbReference type="ChEBI" id="CHEBI:57692"/>
    </ligand>
</feature>
<evidence type="ECO:0000256" key="6">
    <source>
        <dbReference type="RuleBase" id="RU003968"/>
    </source>
</evidence>
<feature type="binding site" evidence="5">
    <location>
        <begin position="88"/>
        <end position="91"/>
    </location>
    <ligand>
        <name>FAD</name>
        <dbReference type="ChEBI" id="CHEBI:57692"/>
    </ligand>
</feature>
<dbReference type="Proteomes" id="UP000316541">
    <property type="component" value="Unassembled WGS sequence"/>
</dbReference>
<dbReference type="GO" id="GO:0016614">
    <property type="term" value="F:oxidoreductase activity, acting on CH-OH group of donors"/>
    <property type="evidence" value="ECO:0007669"/>
    <property type="project" value="InterPro"/>
</dbReference>